<dbReference type="AlphaFoldDB" id="A0A8J2KF12"/>
<dbReference type="OrthoDB" id="25571at2759"/>
<sequence length="66" mass="7552">MVFRCIQSVKVDEGSHVQQIIANLNNKVSEKDVRYPKIPGNIEVCLFDRKATGHLSHRPYLMKISV</sequence>
<dbReference type="Proteomes" id="UP000708208">
    <property type="component" value="Unassembled WGS sequence"/>
</dbReference>
<organism evidence="1 2">
    <name type="scientific">Allacma fusca</name>
    <dbReference type="NCBI Taxonomy" id="39272"/>
    <lineage>
        <taxon>Eukaryota</taxon>
        <taxon>Metazoa</taxon>
        <taxon>Ecdysozoa</taxon>
        <taxon>Arthropoda</taxon>
        <taxon>Hexapoda</taxon>
        <taxon>Collembola</taxon>
        <taxon>Symphypleona</taxon>
        <taxon>Sminthuridae</taxon>
        <taxon>Allacma</taxon>
    </lineage>
</organism>
<evidence type="ECO:0000313" key="2">
    <source>
        <dbReference type="Proteomes" id="UP000708208"/>
    </source>
</evidence>
<keyword evidence="2" id="KW-1185">Reference proteome</keyword>
<feature type="non-terminal residue" evidence="1">
    <location>
        <position position="1"/>
    </location>
</feature>
<gene>
    <name evidence="1" type="ORF">AFUS01_LOCUS25937</name>
</gene>
<protein>
    <submittedName>
        <fullName evidence="1">Uncharacterized protein</fullName>
    </submittedName>
</protein>
<evidence type="ECO:0000313" key="1">
    <source>
        <dbReference type="EMBL" id="CAG7815242.1"/>
    </source>
</evidence>
<proteinExistence type="predicted"/>
<accession>A0A8J2KF12</accession>
<name>A0A8J2KF12_9HEXA</name>
<comment type="caution">
    <text evidence="1">The sequence shown here is derived from an EMBL/GenBank/DDBJ whole genome shotgun (WGS) entry which is preliminary data.</text>
</comment>
<dbReference type="EMBL" id="CAJVCH010340004">
    <property type="protein sequence ID" value="CAG7815242.1"/>
    <property type="molecule type" value="Genomic_DNA"/>
</dbReference>
<reference evidence="1" key="1">
    <citation type="submission" date="2021-06" db="EMBL/GenBank/DDBJ databases">
        <authorList>
            <person name="Hodson N. C."/>
            <person name="Mongue J. A."/>
            <person name="Jaron S. K."/>
        </authorList>
    </citation>
    <scope>NUCLEOTIDE SEQUENCE</scope>
</reference>